<protein>
    <submittedName>
        <fullName evidence="1">Uncharacterized protein</fullName>
    </submittedName>
</protein>
<accession>A0A7K0KC46</accession>
<dbReference type="OrthoDB" id="9790372at2"/>
<keyword evidence="2" id="KW-1185">Reference proteome</keyword>
<dbReference type="Proteomes" id="UP000617426">
    <property type="component" value="Unassembled WGS sequence"/>
</dbReference>
<dbReference type="GeneID" id="85978083"/>
<organism evidence="1 2">
    <name type="scientific">Schaalia hyovaginalis</name>
    <dbReference type="NCBI Taxonomy" id="29316"/>
    <lineage>
        <taxon>Bacteria</taxon>
        <taxon>Bacillati</taxon>
        <taxon>Actinomycetota</taxon>
        <taxon>Actinomycetes</taxon>
        <taxon>Actinomycetales</taxon>
        <taxon>Actinomycetaceae</taxon>
        <taxon>Schaalia</taxon>
    </lineage>
</organism>
<proteinExistence type="predicted"/>
<reference evidence="1" key="1">
    <citation type="submission" date="2020-08" db="EMBL/GenBank/DDBJ databases">
        <title>Sequencing the genomes of 1000 actinobacteria strains.</title>
        <authorList>
            <person name="Klenk H.-P."/>
        </authorList>
    </citation>
    <scope>NUCLEOTIDE SEQUENCE</scope>
    <source>
        <strain evidence="1">DSM 10695</strain>
    </source>
</reference>
<dbReference type="Pfam" id="PF02620">
    <property type="entry name" value="YceD"/>
    <property type="match status" value="1"/>
</dbReference>
<dbReference type="InterPro" id="IPR003772">
    <property type="entry name" value="YceD"/>
</dbReference>
<evidence type="ECO:0000313" key="1">
    <source>
        <dbReference type="EMBL" id="MBB6334485.1"/>
    </source>
</evidence>
<dbReference type="RefSeq" id="WP_154478776.1">
    <property type="nucleotide sequence ID" value="NZ_JACHMK010000001.1"/>
</dbReference>
<comment type="caution">
    <text evidence="1">The sequence shown here is derived from an EMBL/GenBank/DDBJ whole genome shotgun (WGS) entry which is preliminary data.</text>
</comment>
<dbReference type="EMBL" id="JACHMK010000001">
    <property type="protein sequence ID" value="MBB6334485.1"/>
    <property type="molecule type" value="Genomic_DNA"/>
</dbReference>
<name>A0A7K0KC46_9ACTO</name>
<dbReference type="AlphaFoldDB" id="A0A7K0KC46"/>
<sequence length="182" mass="19598">MTDSALAVSLLPLPAKIGSTYHVDRVWVAPDDLGTPSMAVRPSTELALSVDLTSVDSGVLVSVGTSVDLVGECVRCLDPVSAHHEIRACDVYFDSPPEDEDPEADEVLLISPHDSIDLEPLLRDSIVTLVEERPLCRPDCRGLCQGCGVKLDELPEDHRHDVIDPRLASLAALLPDSDIEAD</sequence>
<gene>
    <name evidence="1" type="ORF">HD592_001050</name>
</gene>
<evidence type="ECO:0000313" key="2">
    <source>
        <dbReference type="Proteomes" id="UP000617426"/>
    </source>
</evidence>